<sequence>MLIQVVLIATVLVCAYYLVRSTARDKNVALRRLLLALFVVVGIVSIIFPQITTTVAQFVGVGRGTDLLLYMLIISFLSYSVVSFRKMTAMENRITDLAREVALATSDPARKQHDPGTEA</sequence>
<comment type="caution">
    <text evidence="2">The sequence shown here is derived from an EMBL/GenBank/DDBJ whole genome shotgun (WGS) entry which is preliminary data.</text>
</comment>
<dbReference type="Proteomes" id="UP000705983">
    <property type="component" value="Unassembled WGS sequence"/>
</dbReference>
<dbReference type="Pfam" id="PF10066">
    <property type="entry name" value="DUF2304"/>
    <property type="match status" value="1"/>
</dbReference>
<keyword evidence="1" id="KW-0812">Transmembrane</keyword>
<protein>
    <submittedName>
        <fullName evidence="2">DUF2304 domain-containing protein</fullName>
    </submittedName>
</protein>
<dbReference type="InterPro" id="IPR019277">
    <property type="entry name" value="DUF2304"/>
</dbReference>
<feature type="transmembrane region" description="Helical" evidence="1">
    <location>
        <begin position="67"/>
        <end position="84"/>
    </location>
</feature>
<reference evidence="3" key="1">
    <citation type="submission" date="2021-02" db="EMBL/GenBank/DDBJ databases">
        <title>Leucobacter sp. CX169.</title>
        <authorList>
            <person name="Cheng Y."/>
        </authorList>
    </citation>
    <scope>NUCLEOTIDE SEQUENCE [LARGE SCALE GENOMIC DNA]</scope>
    <source>
        <strain evidence="3">JY899</strain>
    </source>
</reference>
<feature type="transmembrane region" description="Helical" evidence="1">
    <location>
        <begin position="35"/>
        <end position="61"/>
    </location>
</feature>
<keyword evidence="3" id="KW-1185">Reference proteome</keyword>
<evidence type="ECO:0000313" key="2">
    <source>
        <dbReference type="EMBL" id="MBM9433899.1"/>
    </source>
</evidence>
<organism evidence="2 3">
    <name type="scientific">Flaviflexus equikiangi</name>
    <dbReference type="NCBI Taxonomy" id="2758573"/>
    <lineage>
        <taxon>Bacteria</taxon>
        <taxon>Bacillati</taxon>
        <taxon>Actinomycetota</taxon>
        <taxon>Actinomycetes</taxon>
        <taxon>Actinomycetales</taxon>
        <taxon>Actinomycetaceae</taxon>
        <taxon>Flaviflexus</taxon>
    </lineage>
</organism>
<keyword evidence="1" id="KW-0472">Membrane</keyword>
<proteinExistence type="predicted"/>
<keyword evidence="1" id="KW-1133">Transmembrane helix</keyword>
<evidence type="ECO:0000256" key="1">
    <source>
        <dbReference type="SAM" id="Phobius"/>
    </source>
</evidence>
<evidence type="ECO:0000313" key="3">
    <source>
        <dbReference type="Proteomes" id="UP000705983"/>
    </source>
</evidence>
<dbReference type="EMBL" id="JAFFJS010000005">
    <property type="protein sequence ID" value="MBM9433899.1"/>
    <property type="molecule type" value="Genomic_DNA"/>
</dbReference>
<feature type="transmembrane region" description="Helical" evidence="1">
    <location>
        <begin position="6"/>
        <end position="23"/>
    </location>
</feature>
<name>A0ABS2TGX1_9ACTO</name>
<gene>
    <name evidence="2" type="ORF">JVW63_09365</name>
</gene>
<dbReference type="RefSeq" id="WP_182173189.1">
    <property type="nucleotide sequence ID" value="NZ_CP059676.1"/>
</dbReference>
<accession>A0ABS2TGX1</accession>